<keyword evidence="6 14" id="KW-0888">Threonine protease</keyword>
<dbReference type="InterPro" id="IPR029055">
    <property type="entry name" value="Ntn_hydrolases_N"/>
</dbReference>
<dbReference type="GO" id="GO:0004298">
    <property type="term" value="F:threonine-type endopeptidase activity"/>
    <property type="evidence" value="ECO:0007669"/>
    <property type="project" value="UniProtKB-KW"/>
</dbReference>
<evidence type="ECO:0000256" key="3">
    <source>
        <dbReference type="ARBA" id="ARBA00022490"/>
    </source>
</evidence>
<dbReference type="PANTHER" id="PTHR32194">
    <property type="entry name" value="METALLOPROTEASE TLDD"/>
    <property type="match status" value="1"/>
</dbReference>
<dbReference type="GO" id="GO:0005839">
    <property type="term" value="C:proteasome core complex"/>
    <property type="evidence" value="ECO:0007669"/>
    <property type="project" value="InterPro"/>
</dbReference>
<keyword evidence="4 14" id="KW-0021">Allosteric enzyme</keyword>
<dbReference type="HAMAP" id="MF_00248">
    <property type="entry name" value="HslV"/>
    <property type="match status" value="1"/>
</dbReference>
<dbReference type="GO" id="GO:0009376">
    <property type="term" value="C:HslUV protease complex"/>
    <property type="evidence" value="ECO:0007669"/>
    <property type="project" value="UniProtKB-UniRule"/>
</dbReference>
<dbReference type="InterPro" id="IPR001353">
    <property type="entry name" value="Proteasome_sua/b"/>
</dbReference>
<feature type="active site" evidence="14">
    <location>
        <position position="7"/>
    </location>
</feature>
<name>A0A6N9HLD8_9BURK</name>
<dbReference type="EC" id="3.4.25.2" evidence="12 14"/>
<keyword evidence="5 14" id="KW-0645">Protease</keyword>
<comment type="subcellular location">
    <subcellularLocation>
        <location evidence="1 14">Cytoplasm</location>
    </subcellularLocation>
</comment>
<dbReference type="AlphaFoldDB" id="A0A6N9HLD8"/>
<feature type="binding site" evidence="14">
    <location>
        <position position="165"/>
    </location>
    <ligand>
        <name>Na(+)</name>
        <dbReference type="ChEBI" id="CHEBI:29101"/>
    </ligand>
</feature>
<dbReference type="InterPro" id="IPR022281">
    <property type="entry name" value="ATP-dep_Prtase_HsIV_su"/>
</dbReference>
<feature type="binding site" evidence="14">
    <location>
        <position position="162"/>
    </location>
    <ligand>
        <name>Na(+)</name>
        <dbReference type="ChEBI" id="CHEBI:29101"/>
    </ligand>
</feature>
<evidence type="ECO:0000256" key="13">
    <source>
        <dbReference type="ARBA" id="ARBA00074399"/>
    </source>
</evidence>
<evidence type="ECO:0000313" key="15">
    <source>
        <dbReference type="EMBL" id="MYN04159.1"/>
    </source>
</evidence>
<evidence type="ECO:0000256" key="7">
    <source>
        <dbReference type="ARBA" id="ARBA00022723"/>
    </source>
</evidence>
<feature type="binding site" evidence="14">
    <location>
        <position position="168"/>
    </location>
    <ligand>
        <name>Na(+)</name>
        <dbReference type="ChEBI" id="CHEBI:29101"/>
    </ligand>
</feature>
<dbReference type="GO" id="GO:0046872">
    <property type="term" value="F:metal ion binding"/>
    <property type="evidence" value="ECO:0007669"/>
    <property type="project" value="UniProtKB-KW"/>
</dbReference>
<comment type="similarity">
    <text evidence="2 14">Belongs to the peptidase T1B family. HslV subfamily.</text>
</comment>
<evidence type="ECO:0000256" key="4">
    <source>
        <dbReference type="ARBA" id="ARBA00022533"/>
    </source>
</evidence>
<dbReference type="PIRSF" id="PIRSF039093">
    <property type="entry name" value="HslV"/>
    <property type="match status" value="1"/>
</dbReference>
<keyword evidence="8 14" id="KW-0378">Hydrolase</keyword>
<evidence type="ECO:0000313" key="16">
    <source>
        <dbReference type="Proteomes" id="UP000448575"/>
    </source>
</evidence>
<dbReference type="Proteomes" id="UP000448575">
    <property type="component" value="Unassembled WGS sequence"/>
</dbReference>
<comment type="subunit">
    <text evidence="11 14">A double ring-shaped homohexamer of HslV is capped on each side by a ring-shaped HslU homohexamer. The assembly of the HslU/HslV complex is dependent on binding of ATP.</text>
</comment>
<sequence length="180" mass="19276">MEQFHGTTILCVRRGNEVAIGGDGQVTLGNIVMKGTARKVRKLYQNKVLCGFAGGTADAFTLLDRFEAKLEKHQGHLLRASVEMAKDWRTDRVLRRLEAMLLVADKEATLVITGNGDVLEPEGGIGAIGSGGSYAQSAALALAQNTDLSPAEIVKKSLTIAGELCIYTNLNHIIETLDPA</sequence>
<evidence type="ECO:0000256" key="8">
    <source>
        <dbReference type="ARBA" id="ARBA00022801"/>
    </source>
</evidence>
<evidence type="ECO:0000256" key="5">
    <source>
        <dbReference type="ARBA" id="ARBA00022670"/>
    </source>
</evidence>
<evidence type="ECO:0000256" key="12">
    <source>
        <dbReference type="ARBA" id="ARBA00066335"/>
    </source>
</evidence>
<reference evidence="15 16" key="1">
    <citation type="submission" date="2019-12" db="EMBL/GenBank/DDBJ databases">
        <title>Novel species isolated from a subtropical stream in China.</title>
        <authorList>
            <person name="Lu H."/>
        </authorList>
    </citation>
    <scope>NUCLEOTIDE SEQUENCE [LARGE SCALE GENOMIC DNA]</scope>
    <source>
        <strain evidence="15 16">DS3</strain>
    </source>
</reference>
<evidence type="ECO:0000256" key="10">
    <source>
        <dbReference type="ARBA" id="ARBA00052385"/>
    </source>
</evidence>
<accession>A0A6N9HLD8</accession>
<evidence type="ECO:0000256" key="2">
    <source>
        <dbReference type="ARBA" id="ARBA00006053"/>
    </source>
</evidence>
<dbReference type="Pfam" id="PF00227">
    <property type="entry name" value="Proteasome"/>
    <property type="match status" value="1"/>
</dbReference>
<evidence type="ECO:0000256" key="11">
    <source>
        <dbReference type="ARBA" id="ARBA00064434"/>
    </source>
</evidence>
<comment type="activity regulation">
    <text evidence="14">Allosterically activated by HslU binding.</text>
</comment>
<keyword evidence="7 14" id="KW-0479">Metal-binding</keyword>
<dbReference type="NCBIfam" id="NF003964">
    <property type="entry name" value="PRK05456.1"/>
    <property type="match status" value="1"/>
</dbReference>
<dbReference type="InterPro" id="IPR023333">
    <property type="entry name" value="Proteasome_suB-type"/>
</dbReference>
<dbReference type="CDD" id="cd01913">
    <property type="entry name" value="protease_HslV"/>
    <property type="match status" value="1"/>
</dbReference>
<dbReference type="Gene3D" id="3.60.20.10">
    <property type="entry name" value="Glutamine Phosphoribosylpyrophosphate, subunit 1, domain 1"/>
    <property type="match status" value="1"/>
</dbReference>
<comment type="function">
    <text evidence="14">Protease subunit of a proteasome-like degradation complex believed to be a general protein degrading machinery.</text>
</comment>
<keyword evidence="3 14" id="KW-0963">Cytoplasm</keyword>
<keyword evidence="9 14" id="KW-0915">Sodium</keyword>
<dbReference type="EMBL" id="WWCJ01000014">
    <property type="protein sequence ID" value="MYN04159.1"/>
    <property type="molecule type" value="Genomic_DNA"/>
</dbReference>
<evidence type="ECO:0000256" key="14">
    <source>
        <dbReference type="HAMAP-Rule" id="MF_00248"/>
    </source>
</evidence>
<comment type="caution">
    <text evidence="15">The sequence shown here is derived from an EMBL/GenBank/DDBJ whole genome shotgun (WGS) entry which is preliminary data.</text>
</comment>
<keyword evidence="16" id="KW-1185">Reference proteome</keyword>
<dbReference type="SUPFAM" id="SSF56235">
    <property type="entry name" value="N-terminal nucleophile aminohydrolases (Ntn hydrolases)"/>
    <property type="match status" value="1"/>
</dbReference>
<evidence type="ECO:0000256" key="9">
    <source>
        <dbReference type="ARBA" id="ARBA00023053"/>
    </source>
</evidence>
<dbReference type="FunFam" id="3.60.20.10:FF:000002">
    <property type="entry name" value="ATP-dependent protease subunit HslV"/>
    <property type="match status" value="1"/>
</dbReference>
<organism evidence="15 16">
    <name type="scientific">Pseudoduganella guangdongensis</name>
    <dbReference type="NCBI Taxonomy" id="2692179"/>
    <lineage>
        <taxon>Bacteria</taxon>
        <taxon>Pseudomonadati</taxon>
        <taxon>Pseudomonadota</taxon>
        <taxon>Betaproteobacteria</taxon>
        <taxon>Burkholderiales</taxon>
        <taxon>Oxalobacteraceae</taxon>
        <taxon>Telluria group</taxon>
        <taxon>Pseudoduganella</taxon>
    </lineage>
</organism>
<protein>
    <recommendedName>
        <fullName evidence="13 14">ATP-dependent protease subunit HslV</fullName>
        <ecNumber evidence="12 14">3.4.25.2</ecNumber>
    </recommendedName>
</protein>
<dbReference type="NCBIfam" id="TIGR03692">
    <property type="entry name" value="ATP_dep_HslV"/>
    <property type="match status" value="1"/>
</dbReference>
<dbReference type="PANTHER" id="PTHR32194:SF0">
    <property type="entry name" value="ATP-DEPENDENT PROTEASE SUBUNIT HSLV"/>
    <property type="match status" value="1"/>
</dbReference>
<dbReference type="RefSeq" id="WP_161027125.1">
    <property type="nucleotide sequence ID" value="NZ_WWCJ01000014.1"/>
</dbReference>
<evidence type="ECO:0000256" key="6">
    <source>
        <dbReference type="ARBA" id="ARBA00022698"/>
    </source>
</evidence>
<evidence type="ECO:0000256" key="1">
    <source>
        <dbReference type="ARBA" id="ARBA00004496"/>
    </source>
</evidence>
<proteinExistence type="inferred from homology"/>
<comment type="catalytic activity">
    <reaction evidence="10 14">
        <text>ATP-dependent cleavage of peptide bonds with broad specificity.</text>
        <dbReference type="EC" id="3.4.25.2"/>
    </reaction>
</comment>
<dbReference type="PROSITE" id="PS51476">
    <property type="entry name" value="PROTEASOME_BETA_2"/>
    <property type="match status" value="1"/>
</dbReference>
<dbReference type="GO" id="GO:0051603">
    <property type="term" value="P:proteolysis involved in protein catabolic process"/>
    <property type="evidence" value="ECO:0007669"/>
    <property type="project" value="InterPro"/>
</dbReference>
<gene>
    <name evidence="14 15" type="primary">hslV</name>
    <name evidence="15" type="ORF">GTP41_18870</name>
</gene>